<dbReference type="GO" id="GO:0044550">
    <property type="term" value="P:secondary metabolite biosynthetic process"/>
    <property type="evidence" value="ECO:0007669"/>
    <property type="project" value="UniProtKB-ARBA"/>
</dbReference>
<dbReference type="Pfam" id="PF00248">
    <property type="entry name" value="Aldo_ket_red"/>
    <property type="match status" value="1"/>
</dbReference>
<comment type="caution">
    <text evidence="6">The sequence shown here is derived from an EMBL/GenBank/DDBJ whole genome shotgun (WGS) entry which is preliminary data.</text>
</comment>
<dbReference type="SUPFAM" id="SSF51430">
    <property type="entry name" value="NAD(P)-linked oxidoreductase"/>
    <property type="match status" value="1"/>
</dbReference>
<proteinExistence type="predicted"/>
<evidence type="ECO:0000256" key="3">
    <source>
        <dbReference type="PIRSR" id="PIRSR000097-2"/>
    </source>
</evidence>
<dbReference type="GO" id="GO:0016616">
    <property type="term" value="F:oxidoreductase activity, acting on the CH-OH group of donors, NAD or NADP as acceptor"/>
    <property type="evidence" value="ECO:0007669"/>
    <property type="project" value="InterPro"/>
</dbReference>
<evidence type="ECO:0000313" key="7">
    <source>
        <dbReference type="Proteomes" id="UP001141806"/>
    </source>
</evidence>
<evidence type="ECO:0000259" key="5">
    <source>
        <dbReference type="Pfam" id="PF00248"/>
    </source>
</evidence>
<dbReference type="OrthoDB" id="416253at2759"/>
<dbReference type="InterPro" id="IPR036812">
    <property type="entry name" value="NAD(P)_OxRdtase_dom_sf"/>
</dbReference>
<name>A0A9Q0HAA8_9MAGN</name>
<evidence type="ECO:0000313" key="6">
    <source>
        <dbReference type="EMBL" id="KAJ4960084.1"/>
    </source>
</evidence>
<dbReference type="InterPro" id="IPR018170">
    <property type="entry name" value="Aldo/ket_reductase_CS"/>
</dbReference>
<dbReference type="CDD" id="cd19124">
    <property type="entry name" value="AKR_AKR4A_4B"/>
    <property type="match status" value="1"/>
</dbReference>
<dbReference type="AlphaFoldDB" id="A0A9Q0HAA8"/>
<dbReference type="PANTHER" id="PTHR11732">
    <property type="entry name" value="ALDO/KETO REDUCTASE"/>
    <property type="match status" value="1"/>
</dbReference>
<evidence type="ECO:0000256" key="2">
    <source>
        <dbReference type="PIRSR" id="PIRSR000097-1"/>
    </source>
</evidence>
<dbReference type="PROSITE" id="PS00798">
    <property type="entry name" value="ALDOKETO_REDUCTASE_1"/>
    <property type="match status" value="1"/>
</dbReference>
<keyword evidence="7" id="KW-1185">Reference proteome</keyword>
<dbReference type="PRINTS" id="PR00069">
    <property type="entry name" value="ALDKETRDTASE"/>
</dbReference>
<dbReference type="InterPro" id="IPR044497">
    <property type="entry name" value="AKR4A/B"/>
</dbReference>
<dbReference type="PROSITE" id="PS00063">
    <property type="entry name" value="ALDOKETO_REDUCTASE_3"/>
    <property type="match status" value="1"/>
</dbReference>
<evidence type="ECO:0000256" key="1">
    <source>
        <dbReference type="ARBA" id="ARBA00023002"/>
    </source>
</evidence>
<sequence>MSGTPVTNLNTGRKMPLLGMGTAAFPLAATELVESSIVTAIELGYRHFDTASVYETEASLGRAISEAIRRGLIGSRDELFVTSKLWCGYAHPDFVLQGLHESLKDLGLGYVDLYLIHFPACLKRTQKSFLVNKDNLLPLDVKGTWAAMEECQRLGLARSIGVSNFSCKKLTGLLAHATIPPAVNQVEMHPLWQQRKLRECCTEKGIHVSAYSPLGGKECLWGSSAVMDSVELKDIAQAKGKSIAQVCLRWAFEQGVSFLPKSFNKDRLKENMEIFDWKLSEEELQKISQLPQQRFFTGEKFVSEDGLFKSVADIWDGEV</sequence>
<reference evidence="6" key="1">
    <citation type="journal article" date="2023" name="Plant J.">
        <title>The genome of the king protea, Protea cynaroides.</title>
        <authorList>
            <person name="Chang J."/>
            <person name="Duong T.A."/>
            <person name="Schoeman C."/>
            <person name="Ma X."/>
            <person name="Roodt D."/>
            <person name="Barker N."/>
            <person name="Li Z."/>
            <person name="Van de Peer Y."/>
            <person name="Mizrachi E."/>
        </authorList>
    </citation>
    <scope>NUCLEOTIDE SEQUENCE</scope>
    <source>
        <tissue evidence="6">Young leaves</tissue>
    </source>
</reference>
<dbReference type="Gene3D" id="3.20.20.100">
    <property type="entry name" value="NADP-dependent oxidoreductase domain"/>
    <property type="match status" value="1"/>
</dbReference>
<dbReference type="FunFam" id="3.20.20.100:FF:000014">
    <property type="entry name" value="NAD(P)-linked oxidoreductase superfamily protein"/>
    <property type="match status" value="1"/>
</dbReference>
<evidence type="ECO:0000256" key="4">
    <source>
        <dbReference type="PIRSR" id="PIRSR000097-3"/>
    </source>
</evidence>
<gene>
    <name evidence="6" type="ORF">NE237_019994</name>
</gene>
<feature type="binding site" evidence="3">
    <location>
        <position position="117"/>
    </location>
    <ligand>
        <name>substrate</name>
    </ligand>
</feature>
<feature type="active site" description="Proton donor" evidence="2">
    <location>
        <position position="54"/>
    </location>
</feature>
<dbReference type="PROSITE" id="PS00062">
    <property type="entry name" value="ALDOKETO_REDUCTASE_2"/>
    <property type="match status" value="1"/>
</dbReference>
<dbReference type="PIRSF" id="PIRSF000097">
    <property type="entry name" value="AKR"/>
    <property type="match status" value="1"/>
</dbReference>
<dbReference type="InterPro" id="IPR020471">
    <property type="entry name" value="AKR"/>
</dbReference>
<feature type="domain" description="NADP-dependent oxidoreductase" evidence="5">
    <location>
        <begin position="18"/>
        <end position="289"/>
    </location>
</feature>
<protein>
    <recommendedName>
        <fullName evidence="5">NADP-dependent oxidoreductase domain-containing protein</fullName>
    </recommendedName>
</protein>
<keyword evidence="1" id="KW-0560">Oxidoreductase</keyword>
<dbReference type="EMBL" id="JAMYWD010000009">
    <property type="protein sequence ID" value="KAJ4960084.1"/>
    <property type="molecule type" value="Genomic_DNA"/>
</dbReference>
<dbReference type="Proteomes" id="UP001141806">
    <property type="component" value="Unassembled WGS sequence"/>
</dbReference>
<organism evidence="6 7">
    <name type="scientific">Protea cynaroides</name>
    <dbReference type="NCBI Taxonomy" id="273540"/>
    <lineage>
        <taxon>Eukaryota</taxon>
        <taxon>Viridiplantae</taxon>
        <taxon>Streptophyta</taxon>
        <taxon>Embryophyta</taxon>
        <taxon>Tracheophyta</taxon>
        <taxon>Spermatophyta</taxon>
        <taxon>Magnoliopsida</taxon>
        <taxon>Proteales</taxon>
        <taxon>Proteaceae</taxon>
        <taxon>Protea</taxon>
    </lineage>
</organism>
<dbReference type="InterPro" id="IPR023210">
    <property type="entry name" value="NADP_OxRdtase_dom"/>
</dbReference>
<feature type="site" description="Lowers pKa of active site Tyr" evidence="4">
    <location>
        <position position="84"/>
    </location>
</feature>
<accession>A0A9Q0HAA8</accession>